<evidence type="ECO:0000313" key="1">
    <source>
        <dbReference type="EMBL" id="GAE87867.1"/>
    </source>
</evidence>
<dbReference type="RefSeq" id="WP_038287746.1">
    <property type="nucleotide sequence ID" value="NZ_BAVR01000011.1"/>
</dbReference>
<accession>W4V3Z1</accession>
<evidence type="ECO:0000313" key="2">
    <source>
        <dbReference type="Proteomes" id="UP000019109"/>
    </source>
</evidence>
<comment type="caution">
    <text evidence="1">The sequence shown here is derived from an EMBL/GenBank/DDBJ whole genome shotgun (WGS) entry which is preliminary data.</text>
</comment>
<dbReference type="Proteomes" id="UP000019109">
    <property type="component" value="Unassembled WGS sequence"/>
</dbReference>
<proteinExistence type="predicted"/>
<gene>
    <name evidence="1" type="ORF">JCM21531_1271</name>
</gene>
<dbReference type="EMBL" id="BAVR01000011">
    <property type="protein sequence ID" value="GAE87867.1"/>
    <property type="molecule type" value="Genomic_DNA"/>
</dbReference>
<keyword evidence="2" id="KW-1185">Reference proteome</keyword>
<organism evidence="1 2">
    <name type="scientific">Acetivibrio straminisolvens JCM 21531</name>
    <dbReference type="NCBI Taxonomy" id="1294263"/>
    <lineage>
        <taxon>Bacteria</taxon>
        <taxon>Bacillati</taxon>
        <taxon>Bacillota</taxon>
        <taxon>Clostridia</taxon>
        <taxon>Eubacteriales</taxon>
        <taxon>Oscillospiraceae</taxon>
        <taxon>Acetivibrio</taxon>
    </lineage>
</organism>
<dbReference type="AlphaFoldDB" id="W4V3Z1"/>
<name>W4V3Z1_9FIRM</name>
<sequence length="153" mass="17385">MSPAPLKPPTTYAEWAELLDKLKRKEDDPGVIEAMHRGTIVWQSGVAERFSQKLIDTINARMNAAVDKFQKDMQRTNGHEGAIIQALLFLRKEFGFLYQAINLPVIPEKDRSRYCSLVREQADKAQSSLEDSAKKDRTGKLASIVKKHKVNNF</sequence>
<reference evidence="1" key="1">
    <citation type="journal article" date="2014" name="Genome Announc.">
        <title>Draft Genome Sequence of Clostridium straminisolvens Strain JCM 21531T, Isolated from a Cellulose-Degrading Bacterial Community.</title>
        <authorList>
            <person name="Yuki M."/>
            <person name="Oshima K."/>
            <person name="Suda W."/>
            <person name="Sakamoto M."/>
            <person name="Kitamura K."/>
            <person name="Iida T."/>
            <person name="Hattori M."/>
            <person name="Ohkuma M."/>
        </authorList>
    </citation>
    <scope>NUCLEOTIDE SEQUENCE [LARGE SCALE GENOMIC DNA]</scope>
    <source>
        <strain evidence="1">JCM 21531</strain>
    </source>
</reference>
<protein>
    <submittedName>
        <fullName evidence="1">Uncharacterized protein</fullName>
    </submittedName>
</protein>
<dbReference type="STRING" id="1294263.JCM21531_1271"/>